<reference evidence="3" key="2">
    <citation type="submission" date="2015-07" db="EMBL/GenBank/DDBJ databases">
        <authorList>
            <person name="Welte C."/>
            <person name="de Graaf R."/>
            <person name="van den Bosch T.J.M."/>
            <person name="Op den Camp H."/>
            <person name="van Dam N."/>
            <person name="Jetten M."/>
        </authorList>
    </citation>
    <scope>NUCLEOTIDE SEQUENCE</scope>
    <source>
        <plasmid evidence="3">Drgb3</plasmid>
    </source>
</reference>
<evidence type="ECO:0000256" key="2">
    <source>
        <dbReference type="SAM" id="SignalP"/>
    </source>
</evidence>
<dbReference type="RefSeq" id="WP_181375103.1">
    <property type="nucleotide sequence ID" value="NZ_KT351734.1"/>
</dbReference>
<keyword evidence="3" id="KW-0614">Plasmid</keyword>
<dbReference type="InterPro" id="IPR014118">
    <property type="entry name" value="T4SS_TraV"/>
</dbReference>
<organism evidence="3">
    <name type="scientific">Pectobacterium carotovorum</name>
    <name type="common">Erwinia carotovora</name>
    <dbReference type="NCBI Taxonomy" id="554"/>
    <lineage>
        <taxon>Bacteria</taxon>
        <taxon>Pseudomonadati</taxon>
        <taxon>Pseudomonadota</taxon>
        <taxon>Gammaproteobacteria</taxon>
        <taxon>Enterobacterales</taxon>
        <taxon>Pectobacteriaceae</taxon>
        <taxon>Pectobacterium</taxon>
    </lineage>
</organism>
<feature type="region of interest" description="Disordered" evidence="1">
    <location>
        <begin position="46"/>
        <end position="123"/>
    </location>
</feature>
<geneLocation type="plasmid" evidence="3">
    <name>Drgb3</name>
</geneLocation>
<protein>
    <submittedName>
        <fullName evidence="3">Conjugal transfer protein TraV</fullName>
    </submittedName>
</protein>
<keyword evidence="2" id="KW-0732">Signal</keyword>
<proteinExistence type="predicted"/>
<name>A0A0N7FW01_PECCA</name>
<sequence>MNKFAYLLAASALLLSGCAGVKGDFDCDATTSDRCMTMNQANQLARDKTTGGATGKPVATALPSLVDIPQASRSTPTPMGSLPPMTKRLPASQPAVSSVVPASTAPAPNTSSTSPSSSFQTTTSCGTARCNEAGMGWPGRTSGTTATVWIAPWIDSSNNFHQPGRVSFEVSSPAWVLPSRIE</sequence>
<dbReference type="NCBIfam" id="TIGR02747">
    <property type="entry name" value="TraV"/>
    <property type="match status" value="1"/>
</dbReference>
<dbReference type="EMBL" id="KT351734">
    <property type="protein sequence ID" value="ALG88583.1"/>
    <property type="molecule type" value="Genomic_DNA"/>
</dbReference>
<dbReference type="AlphaFoldDB" id="A0A0N7FW01"/>
<feature type="chain" id="PRO_5006012067" evidence="2">
    <location>
        <begin position="22"/>
        <end position="182"/>
    </location>
</feature>
<evidence type="ECO:0000313" key="3">
    <source>
        <dbReference type="EMBL" id="ALG88583.1"/>
    </source>
</evidence>
<accession>A0A0N7FW01</accession>
<reference evidence="3" key="1">
    <citation type="journal article" date="2015" name="Environ. Microbiol.">
        <title>Plasmids from the gut microbiome of cabbage root fly larvae encode SaxA that catalyses the conversion of the plant toxin 2-phenylethyl isothiocyanate.</title>
        <authorList>
            <person name="Welte C.U."/>
            <person name="de Graaf R.M."/>
            <person name="van den Bosch T.J."/>
            <person name="Op den Camp H.J."/>
            <person name="van Dam N.M."/>
            <person name="Jetten M.S."/>
        </authorList>
    </citation>
    <scope>NUCLEOTIDE SEQUENCE</scope>
    <source>
        <plasmid evidence="3">Drgb3</plasmid>
    </source>
</reference>
<feature type="signal peptide" evidence="2">
    <location>
        <begin position="1"/>
        <end position="21"/>
    </location>
</feature>
<dbReference type="Pfam" id="PF09676">
    <property type="entry name" value="TraV"/>
    <property type="match status" value="1"/>
</dbReference>
<dbReference type="PROSITE" id="PS51257">
    <property type="entry name" value="PROKAR_LIPOPROTEIN"/>
    <property type="match status" value="1"/>
</dbReference>
<evidence type="ECO:0000256" key="1">
    <source>
        <dbReference type="SAM" id="MobiDB-lite"/>
    </source>
</evidence>
<feature type="compositionally biased region" description="Low complexity" evidence="1">
    <location>
        <begin position="90"/>
        <end position="123"/>
    </location>
</feature>